<keyword evidence="3" id="KW-1185">Reference proteome</keyword>
<evidence type="ECO:0000313" key="2">
    <source>
        <dbReference type="EMBL" id="TWU01493.1"/>
    </source>
</evidence>
<organism evidence="2 3">
    <name type="scientific">Neorhodopirellula pilleata</name>
    <dbReference type="NCBI Taxonomy" id="2714738"/>
    <lineage>
        <taxon>Bacteria</taxon>
        <taxon>Pseudomonadati</taxon>
        <taxon>Planctomycetota</taxon>
        <taxon>Planctomycetia</taxon>
        <taxon>Pirellulales</taxon>
        <taxon>Pirellulaceae</taxon>
        <taxon>Neorhodopirellula</taxon>
    </lineage>
</organism>
<comment type="caution">
    <text evidence="2">The sequence shown here is derived from an EMBL/GenBank/DDBJ whole genome shotgun (WGS) entry which is preliminary data.</text>
</comment>
<gene>
    <name evidence="2" type="ORF">Pla100_12280</name>
</gene>
<evidence type="ECO:0000256" key="1">
    <source>
        <dbReference type="SAM" id="MobiDB-lite"/>
    </source>
</evidence>
<name>A0A5C6AN62_9BACT</name>
<accession>A0A5C6AN62</accession>
<feature type="region of interest" description="Disordered" evidence="1">
    <location>
        <begin position="55"/>
        <end position="86"/>
    </location>
</feature>
<sequence>MGCVFIRWAFVMKRSPAILIPTLLLAGLVLIQTASTASAQGLDDLFERPTDARFETLPTEEPQGPADEFKPASSFGEGRLQSSGPAVERIPFSDRSLAMLPVSSPSDLKLVDEHNGSKSRDPLRMTAMELRQARALEETRSRIARLEAARWAGSPTLRPSWNPNPTTASRFSNRNIMQVPIYIRTR</sequence>
<evidence type="ECO:0000313" key="3">
    <source>
        <dbReference type="Proteomes" id="UP000316213"/>
    </source>
</evidence>
<proteinExistence type="predicted"/>
<reference evidence="2 3" key="1">
    <citation type="submission" date="2019-02" db="EMBL/GenBank/DDBJ databases">
        <title>Deep-cultivation of Planctomycetes and their phenomic and genomic characterization uncovers novel biology.</title>
        <authorList>
            <person name="Wiegand S."/>
            <person name="Jogler M."/>
            <person name="Boedeker C."/>
            <person name="Pinto D."/>
            <person name="Vollmers J."/>
            <person name="Rivas-Marin E."/>
            <person name="Kohn T."/>
            <person name="Peeters S.H."/>
            <person name="Heuer A."/>
            <person name="Rast P."/>
            <person name="Oberbeckmann S."/>
            <person name="Bunk B."/>
            <person name="Jeske O."/>
            <person name="Meyerdierks A."/>
            <person name="Storesund J.E."/>
            <person name="Kallscheuer N."/>
            <person name="Luecker S."/>
            <person name="Lage O.M."/>
            <person name="Pohl T."/>
            <person name="Merkel B.J."/>
            <person name="Hornburger P."/>
            <person name="Mueller R.-W."/>
            <person name="Bruemmer F."/>
            <person name="Labrenz M."/>
            <person name="Spormann A.M."/>
            <person name="Op Den Camp H."/>
            <person name="Overmann J."/>
            <person name="Amann R."/>
            <person name="Jetten M.S.M."/>
            <person name="Mascher T."/>
            <person name="Medema M.H."/>
            <person name="Devos D.P."/>
            <person name="Kaster A.-K."/>
            <person name="Ovreas L."/>
            <person name="Rohde M."/>
            <person name="Galperin M.Y."/>
            <person name="Jogler C."/>
        </authorList>
    </citation>
    <scope>NUCLEOTIDE SEQUENCE [LARGE SCALE GENOMIC DNA]</scope>
    <source>
        <strain evidence="2 3">Pla100</strain>
    </source>
</reference>
<dbReference type="Proteomes" id="UP000316213">
    <property type="component" value="Unassembled WGS sequence"/>
</dbReference>
<dbReference type="EMBL" id="SJPM01000002">
    <property type="protein sequence ID" value="TWU01493.1"/>
    <property type="molecule type" value="Genomic_DNA"/>
</dbReference>
<protein>
    <submittedName>
        <fullName evidence="2">Uncharacterized protein</fullName>
    </submittedName>
</protein>
<dbReference type="AlphaFoldDB" id="A0A5C6AN62"/>